<keyword evidence="3" id="KW-1185">Reference proteome</keyword>
<accession>A0A653BJB3</accession>
<name>A0A653BJB3_CALMS</name>
<dbReference type="AlphaFoldDB" id="A0A653BJB3"/>
<gene>
    <name evidence="2" type="ORF">CALMAC_LOCUS1500</name>
</gene>
<evidence type="ECO:0000256" key="1">
    <source>
        <dbReference type="SAM" id="SignalP"/>
    </source>
</evidence>
<proteinExistence type="predicted"/>
<reference evidence="2 3" key="1">
    <citation type="submission" date="2019-01" db="EMBL/GenBank/DDBJ databases">
        <authorList>
            <person name="Sayadi A."/>
        </authorList>
    </citation>
    <scope>NUCLEOTIDE SEQUENCE [LARGE SCALE GENOMIC DNA]</scope>
</reference>
<feature type="signal peptide" evidence="1">
    <location>
        <begin position="1"/>
        <end position="19"/>
    </location>
</feature>
<dbReference type="Proteomes" id="UP000410492">
    <property type="component" value="Unassembled WGS sequence"/>
</dbReference>
<keyword evidence="1" id="KW-0732">Signal</keyword>
<evidence type="ECO:0000313" key="2">
    <source>
        <dbReference type="EMBL" id="VEN35639.1"/>
    </source>
</evidence>
<organism evidence="2 3">
    <name type="scientific">Callosobruchus maculatus</name>
    <name type="common">Southern cowpea weevil</name>
    <name type="synonym">Pulse bruchid</name>
    <dbReference type="NCBI Taxonomy" id="64391"/>
    <lineage>
        <taxon>Eukaryota</taxon>
        <taxon>Metazoa</taxon>
        <taxon>Ecdysozoa</taxon>
        <taxon>Arthropoda</taxon>
        <taxon>Hexapoda</taxon>
        <taxon>Insecta</taxon>
        <taxon>Pterygota</taxon>
        <taxon>Neoptera</taxon>
        <taxon>Endopterygota</taxon>
        <taxon>Coleoptera</taxon>
        <taxon>Polyphaga</taxon>
        <taxon>Cucujiformia</taxon>
        <taxon>Chrysomeloidea</taxon>
        <taxon>Chrysomelidae</taxon>
        <taxon>Bruchinae</taxon>
        <taxon>Bruchini</taxon>
        <taxon>Callosobruchus</taxon>
    </lineage>
</organism>
<sequence>MRFRLFIVPLHLFFDTVLLVRNIEISMQGLVWKIPRGFCNSSQDPALEYLQSCAS</sequence>
<dbReference type="EMBL" id="CAACVG010001765">
    <property type="protein sequence ID" value="VEN35639.1"/>
    <property type="molecule type" value="Genomic_DNA"/>
</dbReference>
<feature type="chain" id="PRO_5024998077" evidence="1">
    <location>
        <begin position="20"/>
        <end position="55"/>
    </location>
</feature>
<protein>
    <submittedName>
        <fullName evidence="2">Uncharacterized protein</fullName>
    </submittedName>
</protein>
<evidence type="ECO:0000313" key="3">
    <source>
        <dbReference type="Proteomes" id="UP000410492"/>
    </source>
</evidence>